<reference evidence="2" key="1">
    <citation type="submission" date="2015-07" db="EMBL/GenBank/DDBJ databases">
        <authorList>
            <person name="Ju K.-S."/>
            <person name="Doroghazi J.R."/>
            <person name="Metcalf W.W."/>
        </authorList>
    </citation>
    <scope>NUCLEOTIDE SEQUENCE [LARGE SCALE GENOMIC DNA]</scope>
    <source>
        <strain evidence="2">NRRL 2290</strain>
    </source>
</reference>
<gene>
    <name evidence="1" type="ORF">ADK37_37255</name>
</gene>
<dbReference type="AlphaFoldDB" id="A0A0L8KTZ3"/>
<sequence length="90" mass="9422">MVESGVERVSEGIHTEPLLKKGETYRLNLACAGTGSAQLLLTPASAGDKATVPCDGSVVQQRLTADKPVRIDVNGNATATGMIAWQIDKV</sequence>
<evidence type="ECO:0000313" key="2">
    <source>
        <dbReference type="Proteomes" id="UP000037251"/>
    </source>
</evidence>
<comment type="caution">
    <text evidence="1">The sequence shown here is derived from an EMBL/GenBank/DDBJ whole genome shotgun (WGS) entry which is preliminary data.</text>
</comment>
<dbReference type="OrthoDB" id="4243055at2"/>
<dbReference type="PATRIC" id="fig|67356.5.peg.7971"/>
<dbReference type="Proteomes" id="UP000037251">
    <property type="component" value="Unassembled WGS sequence"/>
</dbReference>
<evidence type="ECO:0000313" key="1">
    <source>
        <dbReference type="EMBL" id="KOG29423.1"/>
    </source>
</evidence>
<dbReference type="eggNOG" id="ENOG5031SV9">
    <property type="taxonomic scope" value="Bacteria"/>
</dbReference>
<keyword evidence="2" id="KW-1185">Reference proteome</keyword>
<accession>A0A0L8KTZ3</accession>
<name>A0A0L8KTZ3_9ACTN</name>
<protein>
    <submittedName>
        <fullName evidence="1">Uncharacterized protein</fullName>
    </submittedName>
</protein>
<dbReference type="EMBL" id="LGUS01000222">
    <property type="protein sequence ID" value="KOG29423.1"/>
    <property type="molecule type" value="Genomic_DNA"/>
</dbReference>
<organism evidence="1 2">
    <name type="scientific">Streptomyces resistomycificus</name>
    <dbReference type="NCBI Taxonomy" id="67356"/>
    <lineage>
        <taxon>Bacteria</taxon>
        <taxon>Bacillati</taxon>
        <taxon>Actinomycetota</taxon>
        <taxon>Actinomycetes</taxon>
        <taxon>Kitasatosporales</taxon>
        <taxon>Streptomycetaceae</taxon>
        <taxon>Streptomyces</taxon>
        <taxon>Streptomyces aurantiacus group</taxon>
    </lineage>
</organism>
<proteinExistence type="predicted"/>